<dbReference type="AlphaFoldDB" id="A0A0V1FWM2"/>
<sequence length="79" mass="8293">MLRPRAAGAGVASVAKDLDRGQAGNSVRKYISSGTGAREKDANGCLKKLQRTEKAFGSWPSVAAGVRCKRQHCFLSGSA</sequence>
<protein>
    <submittedName>
        <fullName evidence="1">Uncharacterized protein</fullName>
    </submittedName>
</protein>
<name>A0A0V1FWM2_TRIPS</name>
<comment type="caution">
    <text evidence="1">The sequence shown here is derived from an EMBL/GenBank/DDBJ whole genome shotgun (WGS) entry which is preliminary data.</text>
</comment>
<gene>
    <name evidence="1" type="ORF">T4D_14352</name>
</gene>
<reference evidence="1 2" key="1">
    <citation type="submission" date="2015-01" db="EMBL/GenBank/DDBJ databases">
        <title>Evolution of Trichinella species and genotypes.</title>
        <authorList>
            <person name="Korhonen P.K."/>
            <person name="Edoardo P."/>
            <person name="Giuseppe L.R."/>
            <person name="Gasser R.B."/>
        </authorList>
    </citation>
    <scope>NUCLEOTIDE SEQUENCE [LARGE SCALE GENOMIC DNA]</scope>
    <source>
        <strain evidence="1">ISS470</strain>
    </source>
</reference>
<dbReference type="OrthoDB" id="5935642at2759"/>
<proteinExistence type="predicted"/>
<evidence type="ECO:0000313" key="1">
    <source>
        <dbReference type="EMBL" id="KRY90458.1"/>
    </source>
</evidence>
<accession>A0A0V1FWM2</accession>
<keyword evidence="2" id="KW-1185">Reference proteome</keyword>
<organism evidence="1 2">
    <name type="scientific">Trichinella pseudospiralis</name>
    <name type="common">Parasitic roundworm</name>
    <dbReference type="NCBI Taxonomy" id="6337"/>
    <lineage>
        <taxon>Eukaryota</taxon>
        <taxon>Metazoa</taxon>
        <taxon>Ecdysozoa</taxon>
        <taxon>Nematoda</taxon>
        <taxon>Enoplea</taxon>
        <taxon>Dorylaimia</taxon>
        <taxon>Trichinellida</taxon>
        <taxon>Trichinellidae</taxon>
        <taxon>Trichinella</taxon>
    </lineage>
</organism>
<dbReference type="Proteomes" id="UP000054995">
    <property type="component" value="Unassembled WGS sequence"/>
</dbReference>
<evidence type="ECO:0000313" key="2">
    <source>
        <dbReference type="Proteomes" id="UP000054995"/>
    </source>
</evidence>
<dbReference type="EMBL" id="JYDT01000021">
    <property type="protein sequence ID" value="KRY90458.1"/>
    <property type="molecule type" value="Genomic_DNA"/>
</dbReference>